<sequence length="282" mass="31199">MHSTRAAVSSSCAAFNRDNTGPSWSSAYLLSGSRSYWPSLLGLEQLFLHEADFSKRARYTCKCRNIDICDVNLQVEAVNTQLQVVSGQPLLLDLDTPEPVAIRYNRTDSESDQICTVDGRSTQCQHEYSNRASVISVLELRGTKPSDSGIYNVWDIRNDEVIRTYTVDVQDGGDGSEALGQEHTLSRSRRSAKSYCQPCVCSSQTAEVPGWVVPVLAVMGTALFVALVVIMLLVRRYLQLQKEPERNRDVQHPPNKHQGNGANNCTQQSTELSSLTSSQKPA</sequence>
<evidence type="ECO:0000256" key="1">
    <source>
        <dbReference type="SAM" id="MobiDB-lite"/>
    </source>
</evidence>
<comment type="caution">
    <text evidence="3">The sequence shown here is derived from an EMBL/GenBank/DDBJ whole genome shotgun (WGS) entry which is preliminary data.</text>
</comment>
<keyword evidence="2" id="KW-1133">Transmembrane helix</keyword>
<name>A0A8T2KUS6_ASTMX</name>
<evidence type="ECO:0000256" key="2">
    <source>
        <dbReference type="SAM" id="Phobius"/>
    </source>
</evidence>
<keyword evidence="2" id="KW-0812">Transmembrane</keyword>
<dbReference type="Gene3D" id="2.60.40.10">
    <property type="entry name" value="Immunoglobulins"/>
    <property type="match status" value="1"/>
</dbReference>
<dbReference type="InterPro" id="IPR013783">
    <property type="entry name" value="Ig-like_fold"/>
</dbReference>
<feature type="compositionally biased region" description="Low complexity" evidence="1">
    <location>
        <begin position="266"/>
        <end position="282"/>
    </location>
</feature>
<keyword evidence="2" id="KW-0472">Membrane</keyword>
<proteinExistence type="predicted"/>
<gene>
    <name evidence="3" type="ORF">AMEX_G25209</name>
</gene>
<dbReference type="AlphaFoldDB" id="A0A8T2KUS6"/>
<dbReference type="Proteomes" id="UP000752171">
    <property type="component" value="Unassembled WGS sequence"/>
</dbReference>
<evidence type="ECO:0000313" key="3">
    <source>
        <dbReference type="EMBL" id="KAG9261625.1"/>
    </source>
</evidence>
<organism evidence="3 4">
    <name type="scientific">Astyanax mexicanus</name>
    <name type="common">Blind cave fish</name>
    <name type="synonym">Astyanax fasciatus mexicanus</name>
    <dbReference type="NCBI Taxonomy" id="7994"/>
    <lineage>
        <taxon>Eukaryota</taxon>
        <taxon>Metazoa</taxon>
        <taxon>Chordata</taxon>
        <taxon>Craniata</taxon>
        <taxon>Vertebrata</taxon>
        <taxon>Euteleostomi</taxon>
        <taxon>Actinopterygii</taxon>
        <taxon>Neopterygii</taxon>
        <taxon>Teleostei</taxon>
        <taxon>Ostariophysi</taxon>
        <taxon>Characiformes</taxon>
        <taxon>Characoidei</taxon>
        <taxon>Acestrorhamphidae</taxon>
        <taxon>Acestrorhamphinae</taxon>
        <taxon>Astyanax</taxon>
    </lineage>
</organism>
<feature type="transmembrane region" description="Helical" evidence="2">
    <location>
        <begin position="211"/>
        <end position="234"/>
    </location>
</feature>
<reference evidence="3 4" key="1">
    <citation type="submission" date="2021-07" db="EMBL/GenBank/DDBJ databases">
        <authorList>
            <person name="Imarazene B."/>
            <person name="Zahm M."/>
            <person name="Klopp C."/>
            <person name="Cabau C."/>
            <person name="Beille S."/>
            <person name="Jouanno E."/>
            <person name="Castinel A."/>
            <person name="Lluch J."/>
            <person name="Gil L."/>
            <person name="Kuchtly C."/>
            <person name="Lopez Roques C."/>
            <person name="Donnadieu C."/>
            <person name="Parrinello H."/>
            <person name="Journot L."/>
            <person name="Du K."/>
            <person name="Schartl M."/>
            <person name="Retaux S."/>
            <person name="Guiguen Y."/>
        </authorList>
    </citation>
    <scope>NUCLEOTIDE SEQUENCE [LARGE SCALE GENOMIC DNA]</scope>
    <source>
        <strain evidence="3">Pach_M1</strain>
        <tissue evidence="3">Testis</tissue>
    </source>
</reference>
<accession>A0A8T2KUS6</accession>
<evidence type="ECO:0000313" key="4">
    <source>
        <dbReference type="Proteomes" id="UP000752171"/>
    </source>
</evidence>
<protein>
    <submittedName>
        <fullName evidence="3">Uncharacterized protein</fullName>
    </submittedName>
</protein>
<dbReference type="EMBL" id="JAICCE010000022">
    <property type="protein sequence ID" value="KAG9261625.1"/>
    <property type="molecule type" value="Genomic_DNA"/>
</dbReference>
<feature type="region of interest" description="Disordered" evidence="1">
    <location>
        <begin position="245"/>
        <end position="282"/>
    </location>
</feature>